<dbReference type="GO" id="GO:0043022">
    <property type="term" value="F:ribosome binding"/>
    <property type="evidence" value="ECO:0007669"/>
    <property type="project" value="InterPro"/>
</dbReference>
<dbReference type="SUPFAM" id="SSF46565">
    <property type="entry name" value="Chaperone J-domain"/>
    <property type="match status" value="1"/>
</dbReference>
<dbReference type="InterPro" id="IPR018253">
    <property type="entry name" value="DnaJ_domain_CS"/>
</dbReference>
<dbReference type="InterPro" id="IPR044634">
    <property type="entry name" value="Zuotin/DnaJC2"/>
</dbReference>
<sequence>MNFEITKYDKDNSEIKSYKQSRNILNLYNHEDLNKIHKIDLYMMMDLDMYRTKDIPAKILKHVSKIKKRQYHPDVSRGPRQAYILVDIATDILGDKRLRSIYDSSYFNVEIPEDKIYFEEEFFNVFQKCFDEYARFSVHQPILNLKDEGFYTFWNNYKSNRIYIPIDEYYHLNSIDRIEYSKINQDKLNKLKNEDILKFKEILRICKKRDPRLNSISEQLEELRLEKKNQWSDDEIKMLKKFISLFGKTKKTNGR</sequence>
<dbReference type="GO" id="GO:0051083">
    <property type="term" value="P:'de novo' cotranslational protein folding"/>
    <property type="evidence" value="ECO:0007669"/>
    <property type="project" value="InterPro"/>
</dbReference>
<evidence type="ECO:0000259" key="1">
    <source>
        <dbReference type="PROSITE" id="PS50076"/>
    </source>
</evidence>
<dbReference type="Pfam" id="PF21884">
    <property type="entry name" value="ZUO1-like_ZHD"/>
    <property type="match status" value="1"/>
</dbReference>
<gene>
    <name evidence="2" type="ORF">NAPIS_ORF00860</name>
</gene>
<accession>T0LB22</accession>
<name>T0LB22_9MICR</name>
<dbReference type="Proteomes" id="UP000053780">
    <property type="component" value="Unassembled WGS sequence"/>
</dbReference>
<dbReference type="VEuPathDB" id="MicrosporidiaDB:NAPIS_ORF00860"/>
<proteinExistence type="predicted"/>
<dbReference type="EMBL" id="KE647123">
    <property type="protein sequence ID" value="EQB61563.1"/>
    <property type="molecule type" value="Genomic_DNA"/>
</dbReference>
<dbReference type="InterPro" id="IPR036869">
    <property type="entry name" value="J_dom_sf"/>
</dbReference>
<dbReference type="HOGENOM" id="CLU_082159_0_0_1"/>
<dbReference type="InterPro" id="IPR001623">
    <property type="entry name" value="DnaJ_domain"/>
</dbReference>
<dbReference type="GO" id="GO:0006450">
    <property type="term" value="P:regulation of translational fidelity"/>
    <property type="evidence" value="ECO:0007669"/>
    <property type="project" value="InterPro"/>
</dbReference>
<evidence type="ECO:0000313" key="2">
    <source>
        <dbReference type="EMBL" id="EQB61563.1"/>
    </source>
</evidence>
<dbReference type="PANTHER" id="PTHR43999:SF3">
    <property type="entry name" value="TRANSCRIPTION FACTOR MAMYB"/>
    <property type="match status" value="1"/>
</dbReference>
<dbReference type="PROSITE" id="PS00636">
    <property type="entry name" value="DNAJ_1"/>
    <property type="match status" value="1"/>
</dbReference>
<dbReference type="GO" id="GO:0005829">
    <property type="term" value="C:cytosol"/>
    <property type="evidence" value="ECO:0007669"/>
    <property type="project" value="TreeGrafter"/>
</dbReference>
<dbReference type="InterPro" id="IPR054076">
    <property type="entry name" value="ZUO1-like_ZHD"/>
</dbReference>
<keyword evidence="3" id="KW-1185">Reference proteome</keyword>
<evidence type="ECO:0000313" key="3">
    <source>
        <dbReference type="Proteomes" id="UP000053780"/>
    </source>
</evidence>
<organism evidence="2 3">
    <name type="scientific">Vairimorpha apis BRL 01</name>
    <dbReference type="NCBI Taxonomy" id="1037528"/>
    <lineage>
        <taxon>Eukaryota</taxon>
        <taxon>Fungi</taxon>
        <taxon>Fungi incertae sedis</taxon>
        <taxon>Microsporidia</taxon>
        <taxon>Nosematidae</taxon>
        <taxon>Vairimorpha</taxon>
    </lineage>
</organism>
<dbReference type="OrthoDB" id="1690618at2759"/>
<reference evidence="2 3" key="1">
    <citation type="journal article" date="2013" name="BMC Genomics">
        <title>Genome sequencing and comparative genomics of honey bee microsporidia, Nosema apis reveal novel insights into host-parasite interactions.</title>
        <authorList>
            <person name="Chen Yp."/>
            <person name="Pettis J.S."/>
            <person name="Zhao Y."/>
            <person name="Liu X."/>
            <person name="Tallon L.J."/>
            <person name="Sadzewicz L.D."/>
            <person name="Li R."/>
            <person name="Zheng H."/>
            <person name="Huang S."/>
            <person name="Zhang X."/>
            <person name="Hamilton M.C."/>
            <person name="Pernal S.F."/>
            <person name="Melathopoulos A.P."/>
            <person name="Yan X."/>
            <person name="Evans J.D."/>
        </authorList>
    </citation>
    <scope>NUCLEOTIDE SEQUENCE [LARGE SCALE GENOMIC DNA]</scope>
    <source>
        <strain evidence="2 3">BRL 01</strain>
    </source>
</reference>
<dbReference type="GO" id="GO:0030544">
    <property type="term" value="F:Hsp70 protein binding"/>
    <property type="evidence" value="ECO:0007669"/>
    <property type="project" value="InterPro"/>
</dbReference>
<feature type="domain" description="J" evidence="1">
    <location>
        <begin position="40"/>
        <end position="106"/>
    </location>
</feature>
<protein>
    <submittedName>
        <fullName evidence="2">Ribosome-associated chaperone zuotin</fullName>
    </submittedName>
</protein>
<dbReference type="AlphaFoldDB" id="T0LB22"/>
<dbReference type="PANTHER" id="PTHR43999">
    <property type="entry name" value="DNAJ HOMOLOG SUBFAMILY C MEMBER 2"/>
    <property type="match status" value="1"/>
</dbReference>
<dbReference type="PROSITE" id="PS50076">
    <property type="entry name" value="DNAJ_2"/>
    <property type="match status" value="1"/>
</dbReference>